<evidence type="ECO:0000256" key="8">
    <source>
        <dbReference type="SAM" id="MobiDB-lite"/>
    </source>
</evidence>
<evidence type="ECO:0000256" key="1">
    <source>
        <dbReference type="ARBA" id="ARBA00004191"/>
    </source>
</evidence>
<dbReference type="AlphaFoldDB" id="A0AAD7DWD2"/>
<keyword evidence="3 7" id="KW-0134">Cell wall</keyword>
<keyword evidence="4 7" id="KW-0964">Secreted</keyword>
<feature type="signal peptide" evidence="7">
    <location>
        <begin position="1"/>
        <end position="19"/>
    </location>
</feature>
<gene>
    <name evidence="9" type="ORF">B0H17DRAFT_1327972</name>
</gene>
<evidence type="ECO:0000256" key="4">
    <source>
        <dbReference type="ARBA" id="ARBA00022525"/>
    </source>
</evidence>
<dbReference type="Proteomes" id="UP001221757">
    <property type="component" value="Unassembled WGS sequence"/>
</dbReference>
<keyword evidence="5 7" id="KW-1015">Disulfide bond</keyword>
<accession>A0AAD7DWD2</accession>
<keyword evidence="10" id="KW-1185">Reference proteome</keyword>
<feature type="chain" id="PRO_5041771384" description="Hydrophobin" evidence="7">
    <location>
        <begin position="20"/>
        <end position="139"/>
    </location>
</feature>
<proteinExistence type="inferred from homology"/>
<evidence type="ECO:0000256" key="3">
    <source>
        <dbReference type="ARBA" id="ARBA00022512"/>
    </source>
</evidence>
<name>A0AAD7DWD2_MYCRO</name>
<dbReference type="CDD" id="cd23507">
    <property type="entry name" value="hydrophobin_I"/>
    <property type="match status" value="1"/>
</dbReference>
<feature type="compositionally biased region" description="Low complexity" evidence="8">
    <location>
        <begin position="46"/>
        <end position="57"/>
    </location>
</feature>
<reference evidence="9" key="1">
    <citation type="submission" date="2023-03" db="EMBL/GenBank/DDBJ databases">
        <title>Massive genome expansion in bonnet fungi (Mycena s.s.) driven by repeated elements and novel gene families across ecological guilds.</title>
        <authorList>
            <consortium name="Lawrence Berkeley National Laboratory"/>
            <person name="Harder C.B."/>
            <person name="Miyauchi S."/>
            <person name="Viragh M."/>
            <person name="Kuo A."/>
            <person name="Thoen E."/>
            <person name="Andreopoulos B."/>
            <person name="Lu D."/>
            <person name="Skrede I."/>
            <person name="Drula E."/>
            <person name="Henrissat B."/>
            <person name="Morin E."/>
            <person name="Kohler A."/>
            <person name="Barry K."/>
            <person name="LaButti K."/>
            <person name="Morin E."/>
            <person name="Salamov A."/>
            <person name="Lipzen A."/>
            <person name="Mereny Z."/>
            <person name="Hegedus B."/>
            <person name="Baldrian P."/>
            <person name="Stursova M."/>
            <person name="Weitz H."/>
            <person name="Taylor A."/>
            <person name="Grigoriev I.V."/>
            <person name="Nagy L.G."/>
            <person name="Martin F."/>
            <person name="Kauserud H."/>
        </authorList>
    </citation>
    <scope>NUCLEOTIDE SEQUENCE</scope>
    <source>
        <strain evidence="9">CBHHK067</strain>
    </source>
</reference>
<evidence type="ECO:0000256" key="5">
    <source>
        <dbReference type="ARBA" id="ARBA00023157"/>
    </source>
</evidence>
<comment type="subunit">
    <text evidence="6">Self-assembles to form functional amyloid fibrils called rodlets. Self-assembly into fibrillar rodlets occurs spontaneously at hydrophobic:hydrophilic interfaces and the rodlets further associate laterally to form amphipathic monolayers.</text>
</comment>
<evidence type="ECO:0000256" key="2">
    <source>
        <dbReference type="ARBA" id="ARBA00010446"/>
    </source>
</evidence>
<dbReference type="Pfam" id="PF01185">
    <property type="entry name" value="Hydrophobin"/>
    <property type="match status" value="1"/>
</dbReference>
<dbReference type="GO" id="GO:0009277">
    <property type="term" value="C:fungal-type cell wall"/>
    <property type="evidence" value="ECO:0007669"/>
    <property type="project" value="InterPro"/>
</dbReference>
<comment type="subcellular location">
    <subcellularLocation>
        <location evidence="1 7">Secreted</location>
        <location evidence="1 7">Cell wall</location>
    </subcellularLocation>
</comment>
<comment type="caution">
    <text evidence="9">The sequence shown here is derived from an EMBL/GenBank/DDBJ whole genome shotgun (WGS) entry which is preliminary data.</text>
</comment>
<evidence type="ECO:0000313" key="10">
    <source>
        <dbReference type="Proteomes" id="UP001221757"/>
    </source>
</evidence>
<protein>
    <recommendedName>
        <fullName evidence="7">Hydrophobin</fullName>
    </recommendedName>
</protein>
<evidence type="ECO:0000256" key="6">
    <source>
        <dbReference type="ARBA" id="ARBA00093546"/>
    </source>
</evidence>
<evidence type="ECO:0000313" key="9">
    <source>
        <dbReference type="EMBL" id="KAJ7700493.1"/>
    </source>
</evidence>
<comment type="similarity">
    <text evidence="2 7">Belongs to the fungal hydrophobin family.</text>
</comment>
<sequence length="139" mass="14619">MTRLFAVLLYLLFFDAVAARETNGQRMARGLPPLPPRWMPTRTGGPTSASSRPSPSSVNLPTCRAGSAPLCCTSAVPASDSTAAFLLELLKAPHSTGPELVAITCAPLRRTCTHQVVCCDHDDFDGVIATGCHGVLGRA</sequence>
<dbReference type="SMART" id="SM00075">
    <property type="entry name" value="HYDRO"/>
    <property type="match status" value="1"/>
</dbReference>
<dbReference type="EMBL" id="JARKIE010000020">
    <property type="protein sequence ID" value="KAJ7700493.1"/>
    <property type="molecule type" value="Genomic_DNA"/>
</dbReference>
<evidence type="ECO:0000256" key="7">
    <source>
        <dbReference type="RuleBase" id="RU365009"/>
    </source>
</evidence>
<dbReference type="GO" id="GO:0005199">
    <property type="term" value="F:structural constituent of cell wall"/>
    <property type="evidence" value="ECO:0007669"/>
    <property type="project" value="InterPro"/>
</dbReference>
<organism evidence="9 10">
    <name type="scientific">Mycena rosella</name>
    <name type="common">Pink bonnet</name>
    <name type="synonym">Agaricus rosellus</name>
    <dbReference type="NCBI Taxonomy" id="1033263"/>
    <lineage>
        <taxon>Eukaryota</taxon>
        <taxon>Fungi</taxon>
        <taxon>Dikarya</taxon>
        <taxon>Basidiomycota</taxon>
        <taxon>Agaricomycotina</taxon>
        <taxon>Agaricomycetes</taxon>
        <taxon>Agaricomycetidae</taxon>
        <taxon>Agaricales</taxon>
        <taxon>Marasmiineae</taxon>
        <taxon>Mycenaceae</taxon>
        <taxon>Mycena</taxon>
    </lineage>
</organism>
<feature type="region of interest" description="Disordered" evidence="8">
    <location>
        <begin position="26"/>
        <end position="58"/>
    </location>
</feature>
<dbReference type="InterPro" id="IPR001338">
    <property type="entry name" value="Class_I_Hydrophobin"/>
</dbReference>
<keyword evidence="7" id="KW-0732">Signal</keyword>